<dbReference type="SMART" id="SM00198">
    <property type="entry name" value="SCP"/>
    <property type="match status" value="1"/>
</dbReference>
<dbReference type="PANTHER" id="PTHR10334">
    <property type="entry name" value="CYSTEINE-RICH SECRETORY PROTEIN-RELATED"/>
    <property type="match status" value="1"/>
</dbReference>
<sequence length="199" mass="21143">MCLIMKPVFLSVAVLALVGCSSAQIPFPRGTCSAAKPGIPADIAVQREAALQNGNEFRRRHGAQPLTVDPTLEAEAQKFAELLASKHAFIRGPRPGQNLIGIPCDSGSKLYPSDPSIPSAVSKWYGNSRPYCVNPATAYVPVGAPLGHFPTMVWKASEKVGYGAAVAENGLMVIVARYFPEATADPAAVQKNVQCERIP</sequence>
<organism evidence="3 4">
    <name type="scientific">Folsomia candida</name>
    <name type="common">Springtail</name>
    <dbReference type="NCBI Taxonomy" id="158441"/>
    <lineage>
        <taxon>Eukaryota</taxon>
        <taxon>Metazoa</taxon>
        <taxon>Ecdysozoa</taxon>
        <taxon>Arthropoda</taxon>
        <taxon>Hexapoda</taxon>
        <taxon>Collembola</taxon>
        <taxon>Entomobryomorpha</taxon>
        <taxon>Isotomoidea</taxon>
        <taxon>Isotomidae</taxon>
        <taxon>Proisotominae</taxon>
        <taxon>Folsomia</taxon>
    </lineage>
</organism>
<evidence type="ECO:0000259" key="2">
    <source>
        <dbReference type="SMART" id="SM00198"/>
    </source>
</evidence>
<dbReference type="OrthoDB" id="6618548at2759"/>
<keyword evidence="1" id="KW-0732">Signal</keyword>
<accession>A0A226DUY2</accession>
<proteinExistence type="predicted"/>
<dbReference type="PROSITE" id="PS51257">
    <property type="entry name" value="PROKAR_LIPOPROTEIN"/>
    <property type="match status" value="1"/>
</dbReference>
<name>A0A226DUY2_FOLCA</name>
<dbReference type="SUPFAM" id="SSF55797">
    <property type="entry name" value="PR-1-like"/>
    <property type="match status" value="1"/>
</dbReference>
<feature type="signal peptide" evidence="1">
    <location>
        <begin position="1"/>
        <end position="23"/>
    </location>
</feature>
<dbReference type="InterPro" id="IPR001283">
    <property type="entry name" value="CRISP-related"/>
</dbReference>
<evidence type="ECO:0000313" key="4">
    <source>
        <dbReference type="Proteomes" id="UP000198287"/>
    </source>
</evidence>
<keyword evidence="4" id="KW-1185">Reference proteome</keyword>
<feature type="domain" description="SCP" evidence="2">
    <location>
        <begin position="45"/>
        <end position="181"/>
    </location>
</feature>
<evidence type="ECO:0000256" key="1">
    <source>
        <dbReference type="SAM" id="SignalP"/>
    </source>
</evidence>
<dbReference type="InterPro" id="IPR035940">
    <property type="entry name" value="CAP_sf"/>
</dbReference>
<dbReference type="AlphaFoldDB" id="A0A226DUY2"/>
<evidence type="ECO:0000313" key="3">
    <source>
        <dbReference type="EMBL" id="OXA48870.1"/>
    </source>
</evidence>
<reference evidence="3 4" key="1">
    <citation type="submission" date="2015-12" db="EMBL/GenBank/DDBJ databases">
        <title>The genome of Folsomia candida.</title>
        <authorList>
            <person name="Faddeeva A."/>
            <person name="Derks M.F."/>
            <person name="Anvar Y."/>
            <person name="Smit S."/>
            <person name="Van Straalen N."/>
            <person name="Roelofs D."/>
        </authorList>
    </citation>
    <scope>NUCLEOTIDE SEQUENCE [LARGE SCALE GENOMIC DNA]</scope>
    <source>
        <strain evidence="3 4">VU population</strain>
        <tissue evidence="3">Whole body</tissue>
    </source>
</reference>
<gene>
    <name evidence="3" type="ORF">Fcan01_16588</name>
</gene>
<dbReference type="Proteomes" id="UP000198287">
    <property type="component" value="Unassembled WGS sequence"/>
</dbReference>
<comment type="caution">
    <text evidence="3">The sequence shown here is derived from an EMBL/GenBank/DDBJ whole genome shotgun (WGS) entry which is preliminary data.</text>
</comment>
<dbReference type="Pfam" id="PF00188">
    <property type="entry name" value="CAP"/>
    <property type="match status" value="1"/>
</dbReference>
<feature type="chain" id="PRO_5012149583" evidence="1">
    <location>
        <begin position="24"/>
        <end position="199"/>
    </location>
</feature>
<dbReference type="InterPro" id="IPR014044">
    <property type="entry name" value="CAP_dom"/>
</dbReference>
<dbReference type="Gene3D" id="3.40.33.10">
    <property type="entry name" value="CAP"/>
    <property type="match status" value="1"/>
</dbReference>
<dbReference type="EMBL" id="LNIX01000011">
    <property type="protein sequence ID" value="OXA48870.1"/>
    <property type="molecule type" value="Genomic_DNA"/>
</dbReference>
<protein>
    <submittedName>
        <fullName evidence="3">Golgi-associated plant pathogenesis-related protein 1</fullName>
    </submittedName>
</protein>